<keyword evidence="6 7" id="KW-0819">tRNA processing</keyword>
<evidence type="ECO:0000256" key="7">
    <source>
        <dbReference type="HAMAP-Rule" id="MF_01057"/>
    </source>
</evidence>
<name>A0A953L6M7_9BACT</name>
<comment type="pathway">
    <text evidence="7">tRNA modification; N(7)-methylguanine-tRNA biosynthesis.</text>
</comment>
<dbReference type="Proteomes" id="UP000753961">
    <property type="component" value="Unassembled WGS sequence"/>
</dbReference>
<evidence type="ECO:0000313" key="8">
    <source>
        <dbReference type="EMBL" id="MBY5957822.1"/>
    </source>
</evidence>
<dbReference type="InterPro" id="IPR055361">
    <property type="entry name" value="tRNA_methyltr_TrmB_bact"/>
</dbReference>
<organism evidence="8 9">
    <name type="scientific">Membranihabitans marinus</name>
    <dbReference type="NCBI Taxonomy" id="1227546"/>
    <lineage>
        <taxon>Bacteria</taxon>
        <taxon>Pseudomonadati</taxon>
        <taxon>Bacteroidota</taxon>
        <taxon>Saprospiria</taxon>
        <taxon>Saprospirales</taxon>
        <taxon>Saprospiraceae</taxon>
        <taxon>Membranihabitans</taxon>
    </lineage>
</organism>
<comment type="function">
    <text evidence="2 7">Catalyzes the formation of N(7)-methylguanine at position 46 (m7G46) in tRNA.</text>
</comment>
<gene>
    <name evidence="7 8" type="primary">trmB</name>
    <name evidence="8" type="ORF">KUV50_06760</name>
</gene>
<evidence type="ECO:0000256" key="1">
    <source>
        <dbReference type="ARBA" id="ARBA00000142"/>
    </source>
</evidence>
<dbReference type="PANTHER" id="PTHR23417">
    <property type="entry name" value="3-DEOXY-D-MANNO-OCTULOSONIC-ACID TRANSFERASE/TRNA GUANINE-N 7 - -METHYLTRANSFERASE"/>
    <property type="match status" value="1"/>
</dbReference>
<evidence type="ECO:0000256" key="6">
    <source>
        <dbReference type="ARBA" id="ARBA00022694"/>
    </source>
</evidence>
<keyword evidence="3 7" id="KW-0489">Methyltransferase</keyword>
<feature type="binding site" evidence="7">
    <location>
        <position position="58"/>
    </location>
    <ligand>
        <name>S-adenosyl-L-methionine</name>
        <dbReference type="ChEBI" id="CHEBI:59789"/>
    </ligand>
</feature>
<keyword evidence="9" id="KW-1185">Reference proteome</keyword>
<dbReference type="NCBIfam" id="TIGR00091">
    <property type="entry name" value="tRNA (guanosine(46)-N7)-methyltransferase TrmB"/>
    <property type="match status" value="1"/>
</dbReference>
<dbReference type="HAMAP" id="MF_01057">
    <property type="entry name" value="tRNA_methyltr_TrmB"/>
    <property type="match status" value="1"/>
</dbReference>
<feature type="binding site" evidence="7">
    <location>
        <position position="83"/>
    </location>
    <ligand>
        <name>S-adenosyl-L-methionine</name>
        <dbReference type="ChEBI" id="CHEBI:59789"/>
    </ligand>
</feature>
<keyword evidence="5 7" id="KW-0949">S-adenosyl-L-methionine</keyword>
<comment type="caution">
    <text evidence="8">The sequence shown here is derived from an EMBL/GenBank/DDBJ whole genome shotgun (WGS) entry which is preliminary data.</text>
</comment>
<keyword evidence="4 7" id="KW-0808">Transferase</keyword>
<comment type="similarity">
    <text evidence="7">Belongs to the class I-like SAM-binding methyltransferase superfamily. TrmB family.</text>
</comment>
<dbReference type="SUPFAM" id="SSF53335">
    <property type="entry name" value="S-adenosyl-L-methionine-dependent methyltransferases"/>
    <property type="match status" value="1"/>
</dbReference>
<comment type="catalytic activity">
    <reaction evidence="1 7">
        <text>guanosine(46) in tRNA + S-adenosyl-L-methionine = N(7)-methylguanosine(46) in tRNA + S-adenosyl-L-homocysteine</text>
        <dbReference type="Rhea" id="RHEA:42708"/>
        <dbReference type="Rhea" id="RHEA-COMP:10188"/>
        <dbReference type="Rhea" id="RHEA-COMP:10189"/>
        <dbReference type="ChEBI" id="CHEBI:57856"/>
        <dbReference type="ChEBI" id="CHEBI:59789"/>
        <dbReference type="ChEBI" id="CHEBI:74269"/>
        <dbReference type="ChEBI" id="CHEBI:74480"/>
        <dbReference type="EC" id="2.1.1.33"/>
    </reaction>
</comment>
<sequence length="235" mass="27176">MSGKGKLKKFAEITSFPNVLEAFTFENGYLNADAETKVYIKGKWGTDFFDEDRPISLELACGKGEYTVGLARLFPGRNFVGVDIKGNRIWKGARQAIRENLDNAGFLRSRIEFLSTYFAPDEVAEIWIIFPDPFLRLRDSNRRLTSSEFLDRYKEVLKDGALIHLKTDSDELYEYSLESISRHPHFEMVTSSADIDQVERSVELSIRTYYEQQHLAAGKKIKYIRARFRKHPSIK</sequence>
<protein>
    <recommendedName>
        <fullName evidence="7">tRNA (guanine-N(7)-)-methyltransferase</fullName>
        <ecNumber evidence="7">2.1.1.33</ecNumber>
    </recommendedName>
    <alternativeName>
        <fullName evidence="7">tRNA (guanine(46)-N(7))-methyltransferase</fullName>
    </alternativeName>
    <alternativeName>
        <fullName evidence="7">tRNA(m7G46)-methyltransferase</fullName>
    </alternativeName>
</protein>
<dbReference type="RefSeq" id="WP_222579343.1">
    <property type="nucleotide sequence ID" value="NZ_JAHVHU010000006.1"/>
</dbReference>
<reference evidence="8" key="1">
    <citation type="submission" date="2021-06" db="EMBL/GenBank/DDBJ databases">
        <title>44 bacteria genomes isolated from Dapeng, Shenzhen.</title>
        <authorList>
            <person name="Zheng W."/>
            <person name="Yu S."/>
            <person name="Huang Y."/>
        </authorList>
    </citation>
    <scope>NUCLEOTIDE SEQUENCE</scope>
    <source>
        <strain evidence="8">DP5N28-2</strain>
    </source>
</reference>
<accession>A0A953L6M7</accession>
<dbReference type="Gene3D" id="3.40.50.150">
    <property type="entry name" value="Vaccinia Virus protein VP39"/>
    <property type="match status" value="1"/>
</dbReference>
<evidence type="ECO:0000256" key="4">
    <source>
        <dbReference type="ARBA" id="ARBA00022679"/>
    </source>
</evidence>
<dbReference type="Pfam" id="PF02390">
    <property type="entry name" value="Methyltransf_4"/>
    <property type="match status" value="1"/>
</dbReference>
<evidence type="ECO:0000256" key="3">
    <source>
        <dbReference type="ARBA" id="ARBA00022603"/>
    </source>
</evidence>
<evidence type="ECO:0000256" key="5">
    <source>
        <dbReference type="ARBA" id="ARBA00022691"/>
    </source>
</evidence>
<dbReference type="PROSITE" id="PS51625">
    <property type="entry name" value="SAM_MT_TRMB"/>
    <property type="match status" value="1"/>
</dbReference>
<feature type="binding site" evidence="7">
    <location>
        <begin position="208"/>
        <end position="211"/>
    </location>
    <ligand>
        <name>substrate</name>
    </ligand>
</feature>
<dbReference type="GO" id="GO:0043527">
    <property type="term" value="C:tRNA methyltransferase complex"/>
    <property type="evidence" value="ECO:0007669"/>
    <property type="project" value="TreeGrafter"/>
</dbReference>
<evidence type="ECO:0000256" key="2">
    <source>
        <dbReference type="ARBA" id="ARBA00003015"/>
    </source>
</evidence>
<dbReference type="NCBIfam" id="NF001080">
    <property type="entry name" value="PRK00121.2-2"/>
    <property type="match status" value="1"/>
</dbReference>
<dbReference type="EC" id="2.1.1.33" evidence="7"/>
<dbReference type="InterPro" id="IPR003358">
    <property type="entry name" value="tRNA_(Gua-N-7)_MeTrfase_Trmb"/>
</dbReference>
<dbReference type="InterPro" id="IPR029063">
    <property type="entry name" value="SAM-dependent_MTases_sf"/>
</dbReference>
<feature type="binding site" evidence="7">
    <location>
        <position position="168"/>
    </location>
    <ligand>
        <name>substrate</name>
    </ligand>
</feature>
<dbReference type="EMBL" id="JAHVHU010000006">
    <property type="protein sequence ID" value="MBY5957822.1"/>
    <property type="molecule type" value="Genomic_DNA"/>
</dbReference>
<evidence type="ECO:0000313" key="9">
    <source>
        <dbReference type="Proteomes" id="UP000753961"/>
    </source>
</evidence>
<feature type="binding site" evidence="7">
    <location>
        <position position="132"/>
    </location>
    <ligand>
        <name>S-adenosyl-L-methionine</name>
        <dbReference type="ChEBI" id="CHEBI:59789"/>
    </ligand>
</feature>
<comment type="caution">
    <text evidence="7">Lacks conserved residue(s) required for the propagation of feature annotation.</text>
</comment>
<dbReference type="CDD" id="cd02440">
    <property type="entry name" value="AdoMet_MTases"/>
    <property type="match status" value="1"/>
</dbReference>
<dbReference type="PANTHER" id="PTHR23417:SF14">
    <property type="entry name" value="PENTACOTRIPEPTIDE-REPEAT REGION OF PRORP DOMAIN-CONTAINING PROTEIN"/>
    <property type="match status" value="1"/>
</dbReference>
<proteinExistence type="inferred from homology"/>
<dbReference type="GO" id="GO:0008176">
    <property type="term" value="F:tRNA (guanine(46)-N7)-methyltransferase activity"/>
    <property type="evidence" value="ECO:0007669"/>
    <property type="project" value="UniProtKB-UniRule"/>
</dbReference>
<dbReference type="AlphaFoldDB" id="A0A953L6M7"/>